<evidence type="ECO:0000313" key="1">
    <source>
        <dbReference type="EMBL" id="MBD2769027.1"/>
    </source>
</evidence>
<proteinExistence type="predicted"/>
<keyword evidence="2" id="KW-1185">Reference proteome</keyword>
<dbReference type="PROSITE" id="PS51257">
    <property type="entry name" value="PROKAR_LIPOPROTEIN"/>
    <property type="match status" value="1"/>
</dbReference>
<dbReference type="EMBL" id="JACXAD010000015">
    <property type="protein sequence ID" value="MBD2769027.1"/>
    <property type="molecule type" value="Genomic_DNA"/>
</dbReference>
<name>A0A927BDW9_9BACT</name>
<accession>A0A927BDW9</accession>
<evidence type="ECO:0000313" key="2">
    <source>
        <dbReference type="Proteomes" id="UP000612233"/>
    </source>
</evidence>
<gene>
    <name evidence="1" type="ORF">IC235_14130</name>
</gene>
<dbReference type="RefSeq" id="WP_191005833.1">
    <property type="nucleotide sequence ID" value="NZ_JACXAD010000015.1"/>
</dbReference>
<protein>
    <submittedName>
        <fullName evidence="1">Uncharacterized protein</fullName>
    </submittedName>
</protein>
<comment type="caution">
    <text evidence="1">The sequence shown here is derived from an EMBL/GenBank/DDBJ whole genome shotgun (WGS) entry which is preliminary data.</text>
</comment>
<dbReference type="AlphaFoldDB" id="A0A927BDW9"/>
<reference evidence="1" key="1">
    <citation type="submission" date="2020-09" db="EMBL/GenBank/DDBJ databases">
        <authorList>
            <person name="Kim M.K."/>
        </authorList>
    </citation>
    <scope>NUCLEOTIDE SEQUENCE</scope>
    <source>
        <strain evidence="1">BT664</strain>
    </source>
</reference>
<sequence>MHQLLKTLQVKLSGPAAWATTALILALGAAGCKNTTVPAPETGRDYYPVAVGNFWVYAVVDTTWSPATRVSPSVATISTYQFKETITDVFTDAAGQPAYRLVRSKRVAPATTFLDDSVFVLSATPQTVTLIRNNARTLELIFPVREGRLWNFNAYNNNFNDTITAETRRYSRVGQSFTTGGTGGIPAATYPSTLTTANAGIAAENSLLKRQSYQQVFAKGVGPVYRRRDYFLNFNYTNSDGTQVYVPGSYFSAASRRETLIDYGPR</sequence>
<dbReference type="Proteomes" id="UP000612233">
    <property type="component" value="Unassembled WGS sequence"/>
</dbReference>
<organism evidence="1 2">
    <name type="scientific">Hymenobacter montanus</name>
    <dbReference type="NCBI Taxonomy" id="2771359"/>
    <lineage>
        <taxon>Bacteria</taxon>
        <taxon>Pseudomonadati</taxon>
        <taxon>Bacteroidota</taxon>
        <taxon>Cytophagia</taxon>
        <taxon>Cytophagales</taxon>
        <taxon>Hymenobacteraceae</taxon>
        <taxon>Hymenobacter</taxon>
    </lineage>
</organism>